<dbReference type="OrthoDB" id="6057827at2"/>
<dbReference type="SUPFAM" id="SSF54427">
    <property type="entry name" value="NTF2-like"/>
    <property type="match status" value="2"/>
</dbReference>
<proteinExistence type="predicted"/>
<dbReference type="AlphaFoldDB" id="A0A444VZV8"/>
<keyword evidence="1" id="KW-0732">Signal</keyword>
<dbReference type="InterPro" id="IPR032710">
    <property type="entry name" value="NTF2-like_dom_sf"/>
</dbReference>
<accession>A0A444VZV8</accession>
<evidence type="ECO:0000259" key="2">
    <source>
        <dbReference type="Pfam" id="PF14534"/>
    </source>
</evidence>
<evidence type="ECO:0000256" key="1">
    <source>
        <dbReference type="SAM" id="SignalP"/>
    </source>
</evidence>
<feature type="domain" description="DUF4440" evidence="2">
    <location>
        <begin position="195"/>
        <end position="291"/>
    </location>
</feature>
<feature type="signal peptide" evidence="1">
    <location>
        <begin position="1"/>
        <end position="19"/>
    </location>
</feature>
<dbReference type="EMBL" id="JUIV01000005">
    <property type="protein sequence ID" value="RYJ39022.1"/>
    <property type="molecule type" value="Genomic_DNA"/>
</dbReference>
<dbReference type="Proteomes" id="UP000290433">
    <property type="component" value="Unassembled WGS sequence"/>
</dbReference>
<reference evidence="3 4" key="1">
    <citation type="submission" date="2014-12" db="EMBL/GenBank/DDBJ databases">
        <title>Genome sequence of Flavobacterium anhuiense RCM74.</title>
        <authorList>
            <person name="Kim J.F."/>
            <person name="Song J.Y."/>
            <person name="Kwak M.-J."/>
            <person name="Lee S.-W."/>
        </authorList>
    </citation>
    <scope>NUCLEOTIDE SEQUENCE [LARGE SCALE GENOMIC DNA]</scope>
    <source>
        <strain evidence="3 4">RCM74</strain>
    </source>
</reference>
<dbReference type="Pfam" id="PF14534">
    <property type="entry name" value="DUF4440"/>
    <property type="match status" value="1"/>
</dbReference>
<dbReference type="RefSeq" id="WP_129746798.1">
    <property type="nucleotide sequence ID" value="NZ_JUIV01000005.1"/>
</dbReference>
<protein>
    <recommendedName>
        <fullName evidence="2">DUF4440 domain-containing protein</fullName>
    </recommendedName>
</protein>
<name>A0A444VZV8_9FLAO</name>
<sequence>MIKLSLAFLLFAFAGFAQGSKSDSVIKKQIEEYNTSFANVFIKGNQGDLAKAYTDETIFMPEHSRQRLGRKAIEAFYEQWLAQAKINSYQKTILELQDFGNYVLEIGTFAENLSLNGQNAFSYSGKYSVLWAKPSKKNQLLTIAAEIWGSASYFDDKNIPNIDDAAIPPTKEYISSDKLTLEVKERNNNIKKLVQNRQGAEHAKMFMPDAMYLTYYTPILSGEKEITAYFTEHEKPGTLRIEQISILTSNIIFTQKAIVEFGFYNVDWSDGDRNGNVKGKSINVWKRNGDGELMLFRQMVNHD</sequence>
<comment type="caution">
    <text evidence="3">The sequence shown here is derived from an EMBL/GenBank/DDBJ whole genome shotgun (WGS) entry which is preliminary data.</text>
</comment>
<evidence type="ECO:0000313" key="3">
    <source>
        <dbReference type="EMBL" id="RYJ39022.1"/>
    </source>
</evidence>
<gene>
    <name evidence="3" type="ORF">NU08_1860</name>
</gene>
<evidence type="ECO:0000313" key="4">
    <source>
        <dbReference type="Proteomes" id="UP000290433"/>
    </source>
</evidence>
<organism evidence="3 4">
    <name type="scientific">Flavobacterium anhuiense</name>
    <dbReference type="NCBI Taxonomy" id="459526"/>
    <lineage>
        <taxon>Bacteria</taxon>
        <taxon>Pseudomonadati</taxon>
        <taxon>Bacteroidota</taxon>
        <taxon>Flavobacteriia</taxon>
        <taxon>Flavobacteriales</taxon>
        <taxon>Flavobacteriaceae</taxon>
        <taxon>Flavobacterium</taxon>
    </lineage>
</organism>
<feature type="chain" id="PRO_5019271383" description="DUF4440 domain-containing protein" evidence="1">
    <location>
        <begin position="20"/>
        <end position="303"/>
    </location>
</feature>
<dbReference type="Gene3D" id="3.10.450.50">
    <property type="match status" value="2"/>
</dbReference>
<dbReference type="InterPro" id="IPR027843">
    <property type="entry name" value="DUF4440"/>
</dbReference>